<evidence type="ECO:0000313" key="2">
    <source>
        <dbReference type="Proteomes" id="UP000236723"/>
    </source>
</evidence>
<accession>A0A1H5UT98</accession>
<keyword evidence="2" id="KW-1185">Reference proteome</keyword>
<dbReference type="AlphaFoldDB" id="A0A1H5UT98"/>
<organism evidence="1 2">
    <name type="scientific">Thermomonospora echinospora</name>
    <dbReference type="NCBI Taxonomy" id="1992"/>
    <lineage>
        <taxon>Bacteria</taxon>
        <taxon>Bacillati</taxon>
        <taxon>Actinomycetota</taxon>
        <taxon>Actinomycetes</taxon>
        <taxon>Streptosporangiales</taxon>
        <taxon>Thermomonosporaceae</taxon>
        <taxon>Thermomonospora</taxon>
    </lineage>
</organism>
<dbReference type="OrthoDB" id="3476912at2"/>
<reference evidence="2" key="1">
    <citation type="submission" date="2016-10" db="EMBL/GenBank/DDBJ databases">
        <authorList>
            <person name="Varghese N."/>
            <person name="Submissions S."/>
        </authorList>
    </citation>
    <scope>NUCLEOTIDE SEQUENCE [LARGE SCALE GENOMIC DNA]</scope>
    <source>
        <strain evidence="2">DSM 43163</strain>
    </source>
</reference>
<gene>
    <name evidence="1" type="ORF">SAMN04489712_10213</name>
</gene>
<dbReference type="Proteomes" id="UP000236723">
    <property type="component" value="Unassembled WGS sequence"/>
</dbReference>
<proteinExistence type="predicted"/>
<sequence length="126" mass="13439">MTAHTTSPEPEFTDLLRDLYGRLVQIEQTIGTLADSTPDGFIMWGFPQAEAAEARDALGSAPSLAGFMPPPAELTDTHATAESLADLTTEIHRTLITASAKATDSADRHACLSAAMFAGRLHESLR</sequence>
<protein>
    <submittedName>
        <fullName evidence="1">Uncharacterized protein</fullName>
    </submittedName>
</protein>
<dbReference type="RefSeq" id="WP_103936335.1">
    <property type="nucleotide sequence ID" value="NZ_FNVO01000002.1"/>
</dbReference>
<dbReference type="EMBL" id="FNVO01000002">
    <property type="protein sequence ID" value="SEF78269.1"/>
    <property type="molecule type" value="Genomic_DNA"/>
</dbReference>
<evidence type="ECO:0000313" key="1">
    <source>
        <dbReference type="EMBL" id="SEF78269.1"/>
    </source>
</evidence>
<name>A0A1H5UT98_9ACTN</name>